<keyword evidence="5 15" id="KW-0846">Cobalamin</keyword>
<dbReference type="InterPro" id="IPR006142">
    <property type="entry name" value="INTEIN"/>
</dbReference>
<comment type="caution">
    <text evidence="18">The sequence shown here is derived from an EMBL/GenBank/DDBJ whole genome shotgun (WGS) entry which is preliminary data.</text>
</comment>
<accession>A0A8J3R8S2</accession>
<evidence type="ECO:0000256" key="3">
    <source>
        <dbReference type="ARBA" id="ARBA00012274"/>
    </source>
</evidence>
<feature type="domain" description="DOD-type homing endonuclease" evidence="17">
    <location>
        <begin position="694"/>
        <end position="835"/>
    </location>
</feature>
<dbReference type="InterPro" id="IPR006141">
    <property type="entry name" value="Intein_N"/>
</dbReference>
<dbReference type="InterPro" id="IPR027434">
    <property type="entry name" value="Homing_endonucl"/>
</dbReference>
<dbReference type="GO" id="GO:0050897">
    <property type="term" value="F:cobalt ion binding"/>
    <property type="evidence" value="ECO:0007669"/>
    <property type="project" value="InterPro"/>
</dbReference>
<dbReference type="Proteomes" id="UP000610966">
    <property type="component" value="Unassembled WGS sequence"/>
</dbReference>
<reference evidence="18" key="1">
    <citation type="submission" date="2021-01" db="EMBL/GenBank/DDBJ databases">
        <title>Whole genome shotgun sequence of Sphaerimonospora thailandensis NBRC 107569.</title>
        <authorList>
            <person name="Komaki H."/>
            <person name="Tamura T."/>
        </authorList>
    </citation>
    <scope>NUCLEOTIDE SEQUENCE</scope>
    <source>
        <strain evidence="18">NBRC 107569</strain>
    </source>
</reference>
<dbReference type="InterPro" id="IPR000788">
    <property type="entry name" value="RNR_lg_C"/>
</dbReference>
<feature type="region of interest" description="Disordered" evidence="16">
    <location>
        <begin position="1312"/>
        <end position="1342"/>
    </location>
</feature>
<dbReference type="PROSITE" id="PS50819">
    <property type="entry name" value="INTEIN_ENDONUCLEASE"/>
    <property type="match status" value="1"/>
</dbReference>
<dbReference type="CDD" id="cd00081">
    <property type="entry name" value="Hint"/>
    <property type="match status" value="1"/>
</dbReference>
<dbReference type="Pfam" id="PF14528">
    <property type="entry name" value="LAGLIDADG_3"/>
    <property type="match status" value="1"/>
</dbReference>
<evidence type="ECO:0000256" key="9">
    <source>
        <dbReference type="ARBA" id="ARBA00023000"/>
    </source>
</evidence>
<evidence type="ECO:0000256" key="12">
    <source>
        <dbReference type="ARBA" id="ARBA00023285"/>
    </source>
</evidence>
<organism evidence="18 19">
    <name type="scientific">Sphaerimonospora thailandensis</name>
    <dbReference type="NCBI Taxonomy" id="795644"/>
    <lineage>
        <taxon>Bacteria</taxon>
        <taxon>Bacillati</taxon>
        <taxon>Actinomycetota</taxon>
        <taxon>Actinomycetes</taxon>
        <taxon>Streptosporangiales</taxon>
        <taxon>Streptosporangiaceae</taxon>
        <taxon>Sphaerimonospora</taxon>
    </lineage>
</organism>
<dbReference type="InterPro" id="IPR024434">
    <property type="entry name" value="TSCPD_dom"/>
</dbReference>
<evidence type="ECO:0000256" key="15">
    <source>
        <dbReference type="RuleBase" id="RU364064"/>
    </source>
</evidence>
<dbReference type="PANTHER" id="PTHR43371:SF1">
    <property type="entry name" value="RIBONUCLEOSIDE-DIPHOSPHATE REDUCTASE"/>
    <property type="match status" value="1"/>
</dbReference>
<evidence type="ECO:0000256" key="6">
    <source>
        <dbReference type="ARBA" id="ARBA00022634"/>
    </source>
</evidence>
<keyword evidence="19" id="KW-1185">Reference proteome</keyword>
<evidence type="ECO:0000256" key="8">
    <source>
        <dbReference type="ARBA" id="ARBA00022813"/>
    </source>
</evidence>
<protein>
    <recommendedName>
        <fullName evidence="4 15">Vitamin B12-dependent ribonucleotide reductase</fullName>
        <ecNumber evidence="3 15">1.17.4.1</ecNumber>
    </recommendedName>
</protein>
<dbReference type="InterPro" id="IPR004860">
    <property type="entry name" value="LAGLIDADG_dom"/>
</dbReference>
<keyword evidence="11" id="KW-1015">Disulfide bond</keyword>
<dbReference type="InterPro" id="IPR013344">
    <property type="entry name" value="RNR_NrdJ/NrdZ"/>
</dbReference>
<dbReference type="Pfam" id="PF12637">
    <property type="entry name" value="TSCPD"/>
    <property type="match status" value="1"/>
</dbReference>
<comment type="cofactor">
    <cofactor evidence="1 15">
        <name>adenosylcob(III)alamin</name>
        <dbReference type="ChEBI" id="CHEBI:18408"/>
    </cofactor>
</comment>
<keyword evidence="12 15" id="KW-0170">Cobalt</keyword>
<dbReference type="SMART" id="SM00306">
    <property type="entry name" value="HintN"/>
    <property type="match status" value="1"/>
</dbReference>
<dbReference type="InterPro" id="IPR030934">
    <property type="entry name" value="Intein_C"/>
</dbReference>
<dbReference type="InterPro" id="IPR003587">
    <property type="entry name" value="Hint_dom_N"/>
</dbReference>
<evidence type="ECO:0000256" key="13">
    <source>
        <dbReference type="ARBA" id="ARBA00025437"/>
    </source>
</evidence>
<name>A0A8J3R8S2_9ACTN</name>
<keyword evidence="8" id="KW-0068">Autocatalytic cleavage</keyword>
<dbReference type="PROSITE" id="PS50818">
    <property type="entry name" value="INTEIN_C_TER"/>
    <property type="match status" value="1"/>
</dbReference>
<dbReference type="PANTHER" id="PTHR43371">
    <property type="entry name" value="VITAMIN B12-DEPENDENT RIBONUCLEOTIDE REDUCTASE"/>
    <property type="match status" value="1"/>
</dbReference>
<dbReference type="CDD" id="cd02888">
    <property type="entry name" value="RNR_II_dimer"/>
    <property type="match status" value="1"/>
</dbReference>
<dbReference type="NCBIfam" id="TIGR01443">
    <property type="entry name" value="intein_Cterm"/>
    <property type="match status" value="1"/>
</dbReference>
<evidence type="ECO:0000256" key="7">
    <source>
        <dbReference type="ARBA" id="ARBA00022741"/>
    </source>
</evidence>
<dbReference type="InterPro" id="IPR050862">
    <property type="entry name" value="RdRp_reductase_class-2"/>
</dbReference>
<dbReference type="NCBIfam" id="TIGR02504">
    <property type="entry name" value="NrdJ_Z"/>
    <property type="match status" value="1"/>
</dbReference>
<evidence type="ECO:0000256" key="10">
    <source>
        <dbReference type="ARBA" id="ARBA00023002"/>
    </source>
</evidence>
<evidence type="ECO:0000259" key="17">
    <source>
        <dbReference type="PROSITE" id="PS50819"/>
    </source>
</evidence>
<evidence type="ECO:0000256" key="5">
    <source>
        <dbReference type="ARBA" id="ARBA00022628"/>
    </source>
</evidence>
<dbReference type="RefSeq" id="WP_204015877.1">
    <property type="nucleotide sequence ID" value="NZ_BOOG01000020.1"/>
</dbReference>
<dbReference type="InterPro" id="IPR004042">
    <property type="entry name" value="Intein_endonuc_central"/>
</dbReference>
<keyword evidence="6 15" id="KW-0237">DNA synthesis</keyword>
<dbReference type="GO" id="GO:0000166">
    <property type="term" value="F:nucleotide binding"/>
    <property type="evidence" value="ECO:0007669"/>
    <property type="project" value="UniProtKB-KW"/>
</dbReference>
<dbReference type="GO" id="GO:0004748">
    <property type="term" value="F:ribonucleoside-diphosphate reductase activity, thioredoxin disulfide as acceptor"/>
    <property type="evidence" value="ECO:0007669"/>
    <property type="project" value="UniProtKB-EC"/>
</dbReference>
<keyword evidence="9" id="KW-0651">Protein splicing</keyword>
<dbReference type="Gene3D" id="3.10.28.10">
    <property type="entry name" value="Homing endonucleases"/>
    <property type="match status" value="1"/>
</dbReference>
<dbReference type="InterPro" id="IPR036844">
    <property type="entry name" value="Hint_dom_sf"/>
</dbReference>
<comment type="catalytic activity">
    <reaction evidence="14 15">
        <text>a 2'-deoxyribonucleoside 5'-diphosphate + [thioredoxin]-disulfide + H2O = a ribonucleoside 5'-diphosphate + [thioredoxin]-dithiol</text>
        <dbReference type="Rhea" id="RHEA:23252"/>
        <dbReference type="Rhea" id="RHEA-COMP:10698"/>
        <dbReference type="Rhea" id="RHEA-COMP:10700"/>
        <dbReference type="ChEBI" id="CHEBI:15377"/>
        <dbReference type="ChEBI" id="CHEBI:29950"/>
        <dbReference type="ChEBI" id="CHEBI:50058"/>
        <dbReference type="ChEBI" id="CHEBI:57930"/>
        <dbReference type="ChEBI" id="CHEBI:73316"/>
        <dbReference type="EC" id="1.17.4.1"/>
    </reaction>
</comment>
<dbReference type="SUPFAM" id="SSF51294">
    <property type="entry name" value="Hedgehog/intein (Hint) domain"/>
    <property type="match status" value="1"/>
</dbReference>
<evidence type="ECO:0000256" key="16">
    <source>
        <dbReference type="SAM" id="MobiDB-lite"/>
    </source>
</evidence>
<comment type="function">
    <text evidence="13 15">Catalyzes the reduction of ribonucleotides to deoxyribonucleotides. May function to provide a pool of deoxyribonucleotide precursors for DNA repair during oxygen limitation and/or for immediate growth after restoration of oxygen.</text>
</comment>
<dbReference type="InterPro" id="IPR013678">
    <property type="entry name" value="RNR_2_N"/>
</dbReference>
<dbReference type="SUPFAM" id="SSF55608">
    <property type="entry name" value="Homing endonucleases"/>
    <property type="match status" value="1"/>
</dbReference>
<dbReference type="GO" id="GO:0016539">
    <property type="term" value="P:intein-mediated protein splicing"/>
    <property type="evidence" value="ECO:0007669"/>
    <property type="project" value="InterPro"/>
</dbReference>
<dbReference type="GO" id="GO:0071897">
    <property type="term" value="P:DNA biosynthetic process"/>
    <property type="evidence" value="ECO:0007669"/>
    <property type="project" value="UniProtKB-KW"/>
</dbReference>
<dbReference type="PRINTS" id="PR00379">
    <property type="entry name" value="INTEIN"/>
</dbReference>
<dbReference type="Pfam" id="PF08471">
    <property type="entry name" value="Ribonuc_red_2_N"/>
    <property type="match status" value="1"/>
</dbReference>
<dbReference type="GO" id="GO:0004519">
    <property type="term" value="F:endonuclease activity"/>
    <property type="evidence" value="ECO:0007669"/>
    <property type="project" value="InterPro"/>
</dbReference>
<evidence type="ECO:0000256" key="4">
    <source>
        <dbReference type="ARBA" id="ARBA00014409"/>
    </source>
</evidence>
<dbReference type="EC" id="1.17.4.1" evidence="3 15"/>
<dbReference type="Gene3D" id="3.20.70.20">
    <property type="match status" value="2"/>
</dbReference>
<dbReference type="PRINTS" id="PR01183">
    <property type="entry name" value="RIBORDTASEM1"/>
</dbReference>
<sequence>MTEIANGTATGAGDRGSRRSRKGLKIKRVFTTPGVHPYDEVRWERRDVVMTNWRDGSVNFEQRGVEFPDFWSVNAANIVTTKYFRGAVGTPQREWSLKQLVDRVVGVYTRTGVEHGYFATDEDAEIFDHELKHALIHQVFSFNSPVWFNVGTASPQQVSACFILSVNDTMEAILDWYKEEGVIFKGGSGSGINLSRIRSSKELLSSGGTASGPVSFMRGADASAGTIKSGGATRRAAKMVVLDVDHPDIEEFIETKAREEDKIRALRDAGFDMDLGGKDIVSVQYQNANNSVRVSDEFMRAVEAGDGFGLRARLTGEVIEEVDAKGLFRKMAQAAWECADPGLQYDDTINDWHTCPETGRITASNPCSEYLHLDNSSCNLASINLLKFLRDDGAFDIADFVKLTELIITAMDISITFADFPTEKITETSRAYRQLGIGYANLGALLMATGHAYDSEGGRAIAAAITSLMTAVSYRRSAELAGIVGPYDGYQRNAEPHKRVMRKHAAANDDLRTLDDMDKAIHGEATRQWQDCLRIGEKNGYRNAQASLLAPTGCLTGDTLVTTDRGLARLSEIGNVYGDRWQDLDMTVSTDEGPRRATKFFVNGEEPTRLIRTEGGYRIQGTLTHRVKVVDRASGEWVWKRLADLAEGDVLPMQLRTLVGDPREVPLPVLDQAYYAGDRDLTVPDVVTDELAELVGYFMGDGSLHAKGIRLCVADTDLDVVERLRILSKGLFNLEPVVTQREGYREVVLQSVRLARWWQASGFAKDLPGVDHSGKGWTPRVPSAVLETNDAATYAAFLRGLFEADGTVLEGVPSISTASQSFAGEIRTLLLALGLITTTRKTVSGFGGDIFQVRLRNVDHALNFDEIIGFIGERKASLLAFLEPDRSAKKDYVHLPRVVWEELVPKGHRSRDAVLQSIRRTAGVPRMTAKLLFSETLDSRLAHALGYAFETVAVNEDGGVQPTYDLSVPDNVTYVANGMVSHNTIGLMMDCDTTGIEPDLALVKFKKLVGGGSMQIVNQTIPRALRKLGYQKEQVEAIVEYIAEHGHVVDAPGLKREHYEVFDCAMGERAIAPMGHVRMMAATQPFLSGAISKTVNLPESASVDDIEQVYLEGWKLGLKALAVYRDNCKVGQPLSAAKKTSDEAEAKDEKPAVQVVEVPRPRRRRLPNQRPSITTRFTVAGAKGYMTASSYPDDGLGEVFLKMSKQGSTLAGVMDAFSVAISIGLQYGVPLESYVQKFVNMRFEPAGMTDDPDVRMAQSVMDYIFRRLALDYLSYEDRAALGVLSAAERMAEQRGEDPAALSEVVDTAALAQSAPIEEKKPARTAESPSTEESRTSLESHQGRTADAPLCMTCGTKMRPAGSCYVCEGCGSTSGCS</sequence>
<comment type="similarity">
    <text evidence="2 15">Belongs to the ribonucleoside diphosphate reductase class-2 family.</text>
</comment>
<evidence type="ECO:0000313" key="19">
    <source>
        <dbReference type="Proteomes" id="UP000610966"/>
    </source>
</evidence>
<dbReference type="Gene3D" id="2.170.16.10">
    <property type="entry name" value="Hedgehog/Intein (Hint) domain"/>
    <property type="match status" value="2"/>
</dbReference>
<keyword evidence="10 15" id="KW-0560">Oxidoreductase</keyword>
<dbReference type="SUPFAM" id="SSF51998">
    <property type="entry name" value="PFL-like glycyl radical enzymes"/>
    <property type="match status" value="2"/>
</dbReference>
<evidence type="ECO:0000256" key="2">
    <source>
        <dbReference type="ARBA" id="ARBA00007405"/>
    </source>
</evidence>
<keyword evidence="7 15" id="KW-0547">Nucleotide-binding</keyword>
<feature type="compositionally biased region" description="Basic and acidic residues" evidence="16">
    <location>
        <begin position="1331"/>
        <end position="1342"/>
    </location>
</feature>
<evidence type="ECO:0000256" key="14">
    <source>
        <dbReference type="ARBA" id="ARBA00047754"/>
    </source>
</evidence>
<dbReference type="NCBIfam" id="NF005122">
    <property type="entry name" value="PRK06556.1"/>
    <property type="match status" value="1"/>
</dbReference>
<proteinExistence type="inferred from homology"/>
<dbReference type="GO" id="GO:0031419">
    <property type="term" value="F:cobalamin binding"/>
    <property type="evidence" value="ECO:0007669"/>
    <property type="project" value="UniProtKB-KW"/>
</dbReference>
<evidence type="ECO:0000313" key="18">
    <source>
        <dbReference type="EMBL" id="GIH70154.1"/>
    </source>
</evidence>
<dbReference type="EMBL" id="BOOG01000020">
    <property type="protein sequence ID" value="GIH70154.1"/>
    <property type="molecule type" value="Genomic_DNA"/>
</dbReference>
<evidence type="ECO:0000256" key="11">
    <source>
        <dbReference type="ARBA" id="ARBA00023157"/>
    </source>
</evidence>
<evidence type="ECO:0000256" key="1">
    <source>
        <dbReference type="ARBA" id="ARBA00001922"/>
    </source>
</evidence>
<dbReference type="Pfam" id="PF02867">
    <property type="entry name" value="Ribonuc_red_lgC"/>
    <property type="match status" value="2"/>
</dbReference>
<dbReference type="PROSITE" id="PS50817">
    <property type="entry name" value="INTEIN_N_TER"/>
    <property type="match status" value="1"/>
</dbReference>
<gene>
    <name evidence="18" type="ORF">Mth01_24070</name>
</gene>